<evidence type="ECO:0000313" key="2">
    <source>
        <dbReference type="EMBL" id="MBJ6801406.1"/>
    </source>
</evidence>
<dbReference type="Pfam" id="PF13480">
    <property type="entry name" value="Acetyltransf_6"/>
    <property type="match status" value="1"/>
</dbReference>
<protein>
    <submittedName>
        <fullName evidence="2">GNAT family N-acetyltransferase</fullName>
    </submittedName>
</protein>
<evidence type="ECO:0000259" key="1">
    <source>
        <dbReference type="Pfam" id="PF13480"/>
    </source>
</evidence>
<dbReference type="Proteomes" id="UP000641025">
    <property type="component" value="Unassembled WGS sequence"/>
</dbReference>
<name>A0ABS0YTW1_9BACT</name>
<dbReference type="RefSeq" id="WP_199395902.1">
    <property type="nucleotide sequence ID" value="NZ_JAEMHK010000011.1"/>
</dbReference>
<comment type="caution">
    <text evidence="2">The sequence shown here is derived from an EMBL/GenBank/DDBJ whole genome shotgun (WGS) entry which is preliminary data.</text>
</comment>
<organism evidence="2 3">
    <name type="scientific">Geomonas propionica</name>
    <dbReference type="NCBI Taxonomy" id="2798582"/>
    <lineage>
        <taxon>Bacteria</taxon>
        <taxon>Pseudomonadati</taxon>
        <taxon>Thermodesulfobacteriota</taxon>
        <taxon>Desulfuromonadia</taxon>
        <taxon>Geobacterales</taxon>
        <taxon>Geobacteraceae</taxon>
        <taxon>Geomonas</taxon>
    </lineage>
</organism>
<dbReference type="EMBL" id="JAEMHK010000011">
    <property type="protein sequence ID" value="MBJ6801406.1"/>
    <property type="molecule type" value="Genomic_DNA"/>
</dbReference>
<feature type="domain" description="BioF2-like acetyltransferase" evidence="1">
    <location>
        <begin position="184"/>
        <end position="320"/>
    </location>
</feature>
<dbReference type="Gene3D" id="3.40.630.30">
    <property type="match status" value="1"/>
</dbReference>
<proteinExistence type="predicted"/>
<dbReference type="InterPro" id="IPR038740">
    <property type="entry name" value="BioF2-like_GNAT_dom"/>
</dbReference>
<reference evidence="2 3" key="1">
    <citation type="submission" date="2020-12" db="EMBL/GenBank/DDBJ databases">
        <title>Geomonas sp. Red259, isolated from paddy soil.</title>
        <authorList>
            <person name="Xu Z."/>
            <person name="Zhang Z."/>
            <person name="Masuda Y."/>
            <person name="Itoh H."/>
            <person name="Senoo K."/>
        </authorList>
    </citation>
    <scope>NUCLEOTIDE SEQUENCE [LARGE SCALE GENOMIC DNA]</scope>
    <source>
        <strain evidence="2 3">Red259</strain>
    </source>
</reference>
<accession>A0ABS0YTW1</accession>
<dbReference type="InterPro" id="IPR016181">
    <property type="entry name" value="Acyl_CoA_acyltransferase"/>
</dbReference>
<gene>
    <name evidence="2" type="ORF">JFN90_14825</name>
</gene>
<dbReference type="SUPFAM" id="SSF55729">
    <property type="entry name" value="Acyl-CoA N-acyltransferases (Nat)"/>
    <property type="match status" value="1"/>
</dbReference>
<sequence length="360" mass="40162">MSKPSITVIDSPPELLSLAPSWSELLSASVSDSVFLTWEWISSWVESCLGANRRLFVLAFQDKGHLVGCAPFYIETGHGMLPLRTVRFLGGPEGGSDYLDVVCRKGCEREIADRLYDFLMGEGRQAWDLLHLQDIPAESVFLLRFLNRLDEEGKHAELGCKAFCPVTSLKGLRDGWPAAASDGCRKKFVRELAVLEREGGVEHTVQMVGPSCSELESFFSFYERVSGRSGERLRPILQGFRNRRAGNPLRVDTLAVDGREIAALLHFDYKNELFLYLVAVDKGFNPRISAGHLLLGKCILSALEQGYGSYDFLKGDEAYKFHWAAGGRRTLQLRLWRKSPAGVAAAMWGMARQAGKLLLR</sequence>
<evidence type="ECO:0000313" key="3">
    <source>
        <dbReference type="Proteomes" id="UP000641025"/>
    </source>
</evidence>
<keyword evidence="3" id="KW-1185">Reference proteome</keyword>